<accession>A0A183A2A7</accession>
<dbReference type="Proteomes" id="UP000272942">
    <property type="component" value="Unassembled WGS sequence"/>
</dbReference>
<organism evidence="4">
    <name type="scientific">Echinostoma caproni</name>
    <dbReference type="NCBI Taxonomy" id="27848"/>
    <lineage>
        <taxon>Eukaryota</taxon>
        <taxon>Metazoa</taxon>
        <taxon>Spiralia</taxon>
        <taxon>Lophotrochozoa</taxon>
        <taxon>Platyhelminthes</taxon>
        <taxon>Trematoda</taxon>
        <taxon>Digenea</taxon>
        <taxon>Plagiorchiida</taxon>
        <taxon>Echinostomata</taxon>
        <taxon>Echinostomatoidea</taxon>
        <taxon>Echinostomatidae</taxon>
        <taxon>Echinostoma</taxon>
    </lineage>
</organism>
<dbReference type="AlphaFoldDB" id="A0A183A2A7"/>
<evidence type="ECO:0000313" key="2">
    <source>
        <dbReference type="EMBL" id="VDP33130.1"/>
    </source>
</evidence>
<evidence type="ECO:0000259" key="1">
    <source>
        <dbReference type="Pfam" id="PF00171"/>
    </source>
</evidence>
<dbReference type="InterPro" id="IPR016161">
    <property type="entry name" value="Ald_DH/histidinol_DH"/>
</dbReference>
<dbReference type="Pfam" id="PF00171">
    <property type="entry name" value="Aldedh"/>
    <property type="match status" value="1"/>
</dbReference>
<dbReference type="GO" id="GO:0016620">
    <property type="term" value="F:oxidoreductase activity, acting on the aldehyde or oxo group of donors, NAD or NADP as acceptor"/>
    <property type="evidence" value="ECO:0007669"/>
    <property type="project" value="InterPro"/>
</dbReference>
<sequence>MSRRVFDRKEPLPLPTSAPVVSNIHEFLDRSDFEIRPVIPNLPVADKPPKFDIQWSSFKITVHDGIELKESAIKAAKSFRYEAETYRAFVKRLQGYLSSHLDLLLSSYCKDVHDKDILKQHFENMSNDHRVLGDYMELPTVLYVPDEDSDALFHLSKLMYALISVLIAQSEPPGNLFSFIPIAEPLGLSHSFDSLVMVFQTADVGAAANACLQSLTDSEGTRRWKSAIILVEEAIESHFVKQLRKIMGLLGEKTQGSVLRSFPLSPGAAKRVENYVQRLKASQGVTVIEPKDGNLTMGPIVLTDTVPSTLKDNGNLDLGPLAHVLRFRTLKEALSIASYICSSRQNHITTFSPSAGDLPFVAELWSDSASVIWRSSSHLAGAGISTIFVNSPYVEKARVIYEFLSRCSLCSTLAGQRKPPNEKLVDDISSLLSLAKKAQESWCNLGMEIIHERVSQLVRSETPLEPLGLLDAVHSQRKSATEDSYLMPLPKNDNKSRGIFVARSWSVPIGPVIMTMENPMDEKQCNLTIFKLVEAVAAGNSVLMLSPKCSKDSRFLTIITFLQHSLPSNVLQFYEIESFDENLVLSLLSTVRHPGCFMPQHMHTRGTIELRNTTYGCYPFTRKALMFWSIGGEIFSN</sequence>
<reference evidence="4" key="1">
    <citation type="submission" date="2016-06" db="UniProtKB">
        <authorList>
            <consortium name="WormBaseParasite"/>
        </authorList>
    </citation>
    <scope>IDENTIFICATION</scope>
</reference>
<dbReference type="InterPro" id="IPR015590">
    <property type="entry name" value="Aldehyde_DH_dom"/>
</dbReference>
<evidence type="ECO:0000313" key="4">
    <source>
        <dbReference type="WBParaSite" id="ECPE_0000109201-mRNA-1"/>
    </source>
</evidence>
<dbReference type="EMBL" id="UZAN01005257">
    <property type="protein sequence ID" value="VDP33130.1"/>
    <property type="molecule type" value="Genomic_DNA"/>
</dbReference>
<feature type="domain" description="Aldehyde dehydrogenase" evidence="1">
    <location>
        <begin position="194"/>
        <end position="337"/>
    </location>
</feature>
<gene>
    <name evidence="2" type="ORF">ECPE_LOCUS1092</name>
</gene>
<protein>
    <submittedName>
        <fullName evidence="4">Aldedh domain-containing protein</fullName>
    </submittedName>
</protein>
<keyword evidence="3" id="KW-1185">Reference proteome</keyword>
<dbReference type="SUPFAM" id="SSF53720">
    <property type="entry name" value="ALDH-like"/>
    <property type="match status" value="1"/>
</dbReference>
<dbReference type="Gene3D" id="3.40.309.10">
    <property type="entry name" value="Aldehyde Dehydrogenase, Chain A, domain 2"/>
    <property type="match status" value="1"/>
</dbReference>
<dbReference type="WBParaSite" id="ECPE_0000109201-mRNA-1">
    <property type="protein sequence ID" value="ECPE_0000109201-mRNA-1"/>
    <property type="gene ID" value="ECPE_0000109201"/>
</dbReference>
<dbReference type="InterPro" id="IPR016163">
    <property type="entry name" value="Ald_DH_C"/>
</dbReference>
<evidence type="ECO:0000313" key="3">
    <source>
        <dbReference type="Proteomes" id="UP000272942"/>
    </source>
</evidence>
<proteinExistence type="predicted"/>
<reference evidence="2 3" key="2">
    <citation type="submission" date="2018-11" db="EMBL/GenBank/DDBJ databases">
        <authorList>
            <consortium name="Pathogen Informatics"/>
        </authorList>
    </citation>
    <scope>NUCLEOTIDE SEQUENCE [LARGE SCALE GENOMIC DNA]</scope>
    <source>
        <strain evidence="2 3">Egypt</strain>
    </source>
</reference>
<dbReference type="OrthoDB" id="6275007at2759"/>
<name>A0A183A2A7_9TREM</name>